<dbReference type="Proteomes" id="UP001163321">
    <property type="component" value="Chromosome 6"/>
</dbReference>
<organism evidence="1 2">
    <name type="scientific">Peronosclerospora sorghi</name>
    <dbReference type="NCBI Taxonomy" id="230839"/>
    <lineage>
        <taxon>Eukaryota</taxon>
        <taxon>Sar</taxon>
        <taxon>Stramenopiles</taxon>
        <taxon>Oomycota</taxon>
        <taxon>Peronosporomycetes</taxon>
        <taxon>Peronosporales</taxon>
        <taxon>Peronosporaceae</taxon>
        <taxon>Peronosclerospora</taxon>
    </lineage>
</organism>
<gene>
    <name evidence="1" type="ORF">PsorP6_010074</name>
</gene>
<evidence type="ECO:0000313" key="2">
    <source>
        <dbReference type="Proteomes" id="UP001163321"/>
    </source>
</evidence>
<dbReference type="EMBL" id="CM047585">
    <property type="protein sequence ID" value="KAI9909821.1"/>
    <property type="molecule type" value="Genomic_DNA"/>
</dbReference>
<comment type="caution">
    <text evidence="1">The sequence shown here is derived from an EMBL/GenBank/DDBJ whole genome shotgun (WGS) entry which is preliminary data.</text>
</comment>
<protein>
    <submittedName>
        <fullName evidence="1">Uncharacterized protein</fullName>
    </submittedName>
</protein>
<sequence length="165" mass="17670">MKTCPRNYDRSTWTHTCWAECPIDYPVECGRQCIQQNNNCGRENIAQSSAVAMATLIMATFGVFGDLAKMGKAVGWAVRGTNMLLVAVRSIVSFTRNQMVQDPETSQQKLLLLLIPGRLARSIALIGGSSLRGGRLSAGIGERTSEGHKSDSAVVLAGVIASGEV</sequence>
<reference evidence="1 2" key="1">
    <citation type="journal article" date="2022" name="bioRxiv">
        <title>The genome of the oomycete Peronosclerospora sorghi, a cosmopolitan pathogen of maize and sorghum, is inflated with dispersed pseudogenes.</title>
        <authorList>
            <person name="Fletcher K."/>
            <person name="Martin F."/>
            <person name="Isakeit T."/>
            <person name="Cavanaugh K."/>
            <person name="Magill C."/>
            <person name="Michelmore R."/>
        </authorList>
    </citation>
    <scope>NUCLEOTIDE SEQUENCE [LARGE SCALE GENOMIC DNA]</scope>
    <source>
        <strain evidence="1">P6</strain>
    </source>
</reference>
<evidence type="ECO:0000313" key="1">
    <source>
        <dbReference type="EMBL" id="KAI9909821.1"/>
    </source>
</evidence>
<accession>A0ACC0VUP2</accession>
<keyword evidence="2" id="KW-1185">Reference proteome</keyword>
<proteinExistence type="predicted"/>
<name>A0ACC0VUP2_9STRA</name>